<reference evidence="2" key="1">
    <citation type="submission" date="2014-11" db="EMBL/GenBank/DDBJ databases">
        <authorList>
            <person name="Otto D Thomas"/>
            <person name="Naeem Raeece"/>
        </authorList>
    </citation>
    <scope>NUCLEOTIDE SEQUENCE</scope>
</reference>
<feature type="compositionally biased region" description="Low complexity" evidence="1">
    <location>
        <begin position="1070"/>
        <end position="1087"/>
    </location>
</feature>
<gene>
    <name evidence="2" type="ORF">Cvel_15322</name>
</gene>
<feature type="compositionally biased region" description="Pro residues" evidence="1">
    <location>
        <begin position="1105"/>
        <end position="1125"/>
    </location>
</feature>
<feature type="compositionally biased region" description="Low complexity" evidence="1">
    <location>
        <begin position="686"/>
        <end position="700"/>
    </location>
</feature>
<feature type="compositionally biased region" description="Acidic residues" evidence="1">
    <location>
        <begin position="156"/>
        <end position="165"/>
    </location>
</feature>
<dbReference type="PANTHER" id="PTHR24216">
    <property type="entry name" value="PAXILLIN-RELATED"/>
    <property type="match status" value="1"/>
</dbReference>
<feature type="region of interest" description="Disordered" evidence="1">
    <location>
        <begin position="468"/>
        <end position="1191"/>
    </location>
</feature>
<feature type="compositionally biased region" description="Low complexity" evidence="1">
    <location>
        <begin position="1159"/>
        <end position="1180"/>
    </location>
</feature>
<dbReference type="PANTHER" id="PTHR24216:SF65">
    <property type="entry name" value="PAXILLIN-LIKE PROTEIN 1"/>
    <property type="match status" value="1"/>
</dbReference>
<feature type="compositionally biased region" description="Low complexity" evidence="1">
    <location>
        <begin position="781"/>
        <end position="803"/>
    </location>
</feature>
<feature type="region of interest" description="Disordered" evidence="1">
    <location>
        <begin position="1"/>
        <end position="82"/>
    </location>
</feature>
<evidence type="ECO:0000313" key="2">
    <source>
        <dbReference type="EMBL" id="CEM07716.1"/>
    </source>
</evidence>
<accession>A0A0G4F6H0</accession>
<evidence type="ECO:0000256" key="1">
    <source>
        <dbReference type="SAM" id="MobiDB-lite"/>
    </source>
</evidence>
<feature type="compositionally biased region" description="Acidic residues" evidence="1">
    <location>
        <begin position="191"/>
        <end position="204"/>
    </location>
</feature>
<dbReference type="VEuPathDB" id="CryptoDB:Cvel_15322"/>
<feature type="compositionally biased region" description="Basic and acidic residues" evidence="1">
    <location>
        <begin position="500"/>
        <end position="517"/>
    </location>
</feature>
<sequence length="1191" mass="122063">MAHPNPQAQTRLSPPSGVTRPLLKQQGDGSAGSRANQLVEGSASPLPQEGGAAAEGSPSQQKPKDFELKAIGPKGDHSGLKDAAGVRREFPYCAERKLDRLIDLRKLNATLVEKGMEDRVLMDLRFEPFLFWAPSYDFFEEKKQEEELARLRETVSIEEEGDEGVEGGGAASAGASVRRSFPFRDRMRDVNEDDDSDDDSDSELSELHGREETGFGGGLGGGPPSPSPGGSPSNRLGQPLQTLSPDLHSTGGLMMLGPGDDIGMVGIDDFRDPGSFPERSREFEGGEGWEDGLGGFGGGGGKGYAMGGKGGGKGFALGGGKGGGKGFALGGGKGFAIGGGKGFAGGGKGLGKAGGKGGKMGIFMGQGGAGSDDDERPWKRGRIEEDEIPGSERLSSLAWVISPTGKVIAQRNRIPEGLDLERLEDTASLLKDTKEAWRHMSPLVEESFFLEGINPGTEDIKPMKEHMREDHKGRTRILVLPPPPVKGPKAKSPSPPPAPHEADEAVKTITELRRENINRSIATQQALQDTEGTSPIESAAPPIGGTLPHMRVGPQPFSAATHSDGAQPKRKPRKKDPKPKDPNGKPRGGAGGEKGGGSKRGGAGGGKAKSKQQPKAPPGPPPPPAQPQHPLPFLNFHPSSLAGMPDITAFMPMYPPSSPTRSLPLNLYAPGPAPGQPSQLQPAPVPFSSNTSSSPPHISSIFGATPSPNMLTQFSGVPQLAAAPTAGGGRPMLPPGPGEGTTLMAGGSPVSLETSPSAAAGGPPTSLPPQMTPQDVQNILSRAFQMQQQEQQQQQAAAVAAASRGGGGQGQGQSSGSGRQSTGGKGGGRGGLSHHQGKGPTLTNSGGGMRPPPLLPSMHPTGPVQQPPKRPQGFHAIPNHNLNPPSSGISSAPNAPAGPVGPQISLRPTDFGLKAPPSTAPRPRPGPVAKTNNRGRSAKPKTSPPQGPPPAPPNAGGQFPAATQSLQQREKAPSPLNPQRPRPHGPPNPSPIPMSGLGTHSSGAAPQRPPAPSPSPGAPAVGSVMGSTLTPAAFGVRTSARGPPPAPSPAPSSSLLNAPFPPASQQPKIPQGGPAASAAFAQRPPAQGQSNWVARPGSSVDQRPPSQPPPAGGPGPMQAPRPPQQNPRGSFGRGPGTLPFSAPPSGGAKGPPQRPSHLPAQQPKQQQQRPKGGFQPEQGPQQGGGTNGGGS</sequence>
<feature type="compositionally biased region" description="Pro residues" evidence="1">
    <location>
        <begin position="1007"/>
        <end position="1017"/>
    </location>
</feature>
<name>A0A0G4F6H0_9ALVE</name>
<protein>
    <submittedName>
        <fullName evidence="2">Uncharacterized protein</fullName>
    </submittedName>
</protein>
<feature type="compositionally biased region" description="Pro residues" evidence="1">
    <location>
        <begin position="615"/>
        <end position="630"/>
    </location>
</feature>
<feature type="compositionally biased region" description="Polar residues" evidence="1">
    <location>
        <begin position="518"/>
        <end position="536"/>
    </location>
</feature>
<proteinExistence type="predicted"/>
<feature type="compositionally biased region" description="Gly residues" evidence="1">
    <location>
        <begin position="586"/>
        <end position="607"/>
    </location>
</feature>
<feature type="region of interest" description="Disordered" evidence="1">
    <location>
        <begin position="155"/>
        <end position="256"/>
    </location>
</feature>
<feature type="compositionally biased region" description="Polar residues" evidence="1">
    <location>
        <begin position="234"/>
        <end position="244"/>
    </location>
</feature>
<feature type="compositionally biased region" description="Basic residues" evidence="1">
    <location>
        <begin position="568"/>
        <end position="577"/>
    </location>
</feature>
<dbReference type="EMBL" id="CDMZ01000141">
    <property type="protein sequence ID" value="CEM07716.1"/>
    <property type="molecule type" value="Genomic_DNA"/>
</dbReference>
<dbReference type="AlphaFoldDB" id="A0A0G4F6H0"/>
<feature type="compositionally biased region" description="Gly residues" evidence="1">
    <location>
        <begin position="1181"/>
        <end position="1191"/>
    </location>
</feature>
<feature type="compositionally biased region" description="Gly residues" evidence="1">
    <location>
        <begin position="804"/>
        <end position="831"/>
    </location>
</feature>
<organism evidence="2">
    <name type="scientific">Chromera velia CCMP2878</name>
    <dbReference type="NCBI Taxonomy" id="1169474"/>
    <lineage>
        <taxon>Eukaryota</taxon>
        <taxon>Sar</taxon>
        <taxon>Alveolata</taxon>
        <taxon>Colpodellida</taxon>
        <taxon>Chromeraceae</taxon>
        <taxon>Chromera</taxon>
    </lineage>
</organism>
<feature type="compositionally biased region" description="Polar residues" evidence="1">
    <location>
        <begin position="1"/>
        <end position="13"/>
    </location>
</feature>
<feature type="compositionally biased region" description="Polar residues" evidence="1">
    <location>
        <begin position="706"/>
        <end position="716"/>
    </location>
</feature>
<feature type="compositionally biased region" description="Polar residues" evidence="1">
    <location>
        <begin position="880"/>
        <end position="893"/>
    </location>
</feature>
<feature type="compositionally biased region" description="Low complexity" evidence="1">
    <location>
        <begin position="993"/>
        <end position="1006"/>
    </location>
</feature>
<feature type="compositionally biased region" description="Basic and acidic residues" evidence="1">
    <location>
        <begin position="62"/>
        <end position="82"/>
    </location>
</feature>
<feature type="compositionally biased region" description="Pro residues" evidence="1">
    <location>
        <begin position="975"/>
        <end position="992"/>
    </location>
</feature>
<feature type="compositionally biased region" description="Pro residues" evidence="1">
    <location>
        <begin position="942"/>
        <end position="953"/>
    </location>
</feature>